<dbReference type="AlphaFoldDB" id="A0A1R2B449"/>
<dbReference type="InterPro" id="IPR035969">
    <property type="entry name" value="Rab-GAP_TBC_sf"/>
</dbReference>
<name>A0A1R2B449_9CILI</name>
<proteinExistence type="predicted"/>
<dbReference type="Proteomes" id="UP000187209">
    <property type="component" value="Unassembled WGS sequence"/>
</dbReference>
<gene>
    <name evidence="3" type="ORF">SteCoe_30214</name>
</gene>
<keyword evidence="4" id="KW-1185">Reference proteome</keyword>
<feature type="domain" description="Rab-GAP TBC" evidence="2">
    <location>
        <begin position="1"/>
        <end position="87"/>
    </location>
</feature>
<keyword evidence="1" id="KW-0343">GTPase activation</keyword>
<protein>
    <recommendedName>
        <fullName evidence="2">Rab-GAP TBC domain-containing protein</fullName>
    </recommendedName>
</protein>
<comment type="caution">
    <text evidence="3">The sequence shown here is derived from an EMBL/GenBank/DDBJ whole genome shotgun (WGS) entry which is preliminary data.</text>
</comment>
<dbReference type="Gene3D" id="1.10.472.80">
    <property type="entry name" value="Ypt/Rab-GAP domain of gyp1p, domain 3"/>
    <property type="match status" value="1"/>
</dbReference>
<organism evidence="3 4">
    <name type="scientific">Stentor coeruleus</name>
    <dbReference type="NCBI Taxonomy" id="5963"/>
    <lineage>
        <taxon>Eukaryota</taxon>
        <taxon>Sar</taxon>
        <taxon>Alveolata</taxon>
        <taxon>Ciliophora</taxon>
        <taxon>Postciliodesmatophora</taxon>
        <taxon>Heterotrichea</taxon>
        <taxon>Heterotrichida</taxon>
        <taxon>Stentoridae</taxon>
        <taxon>Stentor</taxon>
    </lineage>
</organism>
<dbReference type="GO" id="GO:0005096">
    <property type="term" value="F:GTPase activator activity"/>
    <property type="evidence" value="ECO:0007669"/>
    <property type="project" value="UniProtKB-KW"/>
</dbReference>
<dbReference type="PANTHER" id="PTHR22957:SF337">
    <property type="entry name" value="TBC1 DOMAIN FAMILY MEMBER 5"/>
    <property type="match status" value="1"/>
</dbReference>
<accession>A0A1R2B449</accession>
<dbReference type="InterPro" id="IPR000195">
    <property type="entry name" value="Rab-GAP-TBC_dom"/>
</dbReference>
<dbReference type="PROSITE" id="PS50086">
    <property type="entry name" value="TBC_RABGAP"/>
    <property type="match status" value="1"/>
</dbReference>
<reference evidence="3 4" key="1">
    <citation type="submission" date="2016-11" db="EMBL/GenBank/DDBJ databases">
        <title>The macronuclear genome of Stentor coeruleus: a giant cell with tiny introns.</title>
        <authorList>
            <person name="Slabodnick M."/>
            <person name="Ruby J.G."/>
            <person name="Reiff S.B."/>
            <person name="Swart E.C."/>
            <person name="Gosai S."/>
            <person name="Prabakaran S."/>
            <person name="Witkowska E."/>
            <person name="Larue G.E."/>
            <person name="Fisher S."/>
            <person name="Freeman R.M."/>
            <person name="Gunawardena J."/>
            <person name="Chu W."/>
            <person name="Stover N.A."/>
            <person name="Gregory B.D."/>
            <person name="Nowacki M."/>
            <person name="Derisi J."/>
            <person name="Roy S.W."/>
            <person name="Marshall W.F."/>
            <person name="Sood P."/>
        </authorList>
    </citation>
    <scope>NUCLEOTIDE SEQUENCE [LARGE SCALE GENOMIC DNA]</scope>
    <source>
        <strain evidence="3">WM001</strain>
    </source>
</reference>
<evidence type="ECO:0000313" key="3">
    <source>
        <dbReference type="EMBL" id="OMJ71542.1"/>
    </source>
</evidence>
<evidence type="ECO:0000313" key="4">
    <source>
        <dbReference type="Proteomes" id="UP000187209"/>
    </source>
</evidence>
<dbReference type="PANTHER" id="PTHR22957">
    <property type="entry name" value="TBC1 DOMAIN FAMILY MEMBER GTPASE-ACTIVATING PROTEIN"/>
    <property type="match status" value="1"/>
</dbReference>
<sequence length="180" mass="21427">MKIRYDTLSEIPTVDRSSDDRLAVCIKRCHYIFHKILSNVDYELYQHILKSKFEPQLFLLRWLRCLLCREFDIENIGRIWDVIFYLNNEVLELEVVDYFCVAIMVKSREICNLYVVLKNMSLELLQILMKPLPINDVNEIIELAVSYCKNGAGKKIMSIPEQENRYSILPKIYNLFNSFF</sequence>
<dbReference type="Pfam" id="PF00566">
    <property type="entry name" value="RabGAP-TBC"/>
    <property type="match status" value="1"/>
</dbReference>
<evidence type="ECO:0000256" key="1">
    <source>
        <dbReference type="ARBA" id="ARBA00022468"/>
    </source>
</evidence>
<evidence type="ECO:0000259" key="2">
    <source>
        <dbReference type="PROSITE" id="PS50086"/>
    </source>
</evidence>
<dbReference type="SUPFAM" id="SSF47923">
    <property type="entry name" value="Ypt/Rab-GAP domain of gyp1p"/>
    <property type="match status" value="1"/>
</dbReference>
<dbReference type="EMBL" id="MPUH01000980">
    <property type="protein sequence ID" value="OMJ71542.1"/>
    <property type="molecule type" value="Genomic_DNA"/>
</dbReference>